<dbReference type="STRING" id="394193.SAMN04489732_102285"/>
<gene>
    <name evidence="3" type="ORF">SAMN04489732_102285</name>
</gene>
<dbReference type="Gene3D" id="2.140.10.30">
    <property type="entry name" value="Dipeptidylpeptidase IV, N-terminal domain"/>
    <property type="match status" value="1"/>
</dbReference>
<dbReference type="Proteomes" id="UP000198582">
    <property type="component" value="Unassembled WGS sequence"/>
</dbReference>
<dbReference type="SUPFAM" id="SSF82171">
    <property type="entry name" value="DPP6 N-terminal domain-like"/>
    <property type="match status" value="1"/>
</dbReference>
<dbReference type="AlphaFoldDB" id="A0A1H8SUN7"/>
<protein>
    <submittedName>
        <fullName evidence="3">Dipeptidyl-peptidase-4</fullName>
    </submittedName>
</protein>
<feature type="domain" description="Peptidase S9 prolyl oligopeptidase catalytic" evidence="1">
    <location>
        <begin position="464"/>
        <end position="662"/>
    </location>
</feature>
<accession>A0A1H8SUN7</accession>
<dbReference type="GO" id="GO:0008236">
    <property type="term" value="F:serine-type peptidase activity"/>
    <property type="evidence" value="ECO:0007669"/>
    <property type="project" value="InterPro"/>
</dbReference>
<evidence type="ECO:0000313" key="4">
    <source>
        <dbReference type="Proteomes" id="UP000198582"/>
    </source>
</evidence>
<reference evidence="4" key="1">
    <citation type="submission" date="2016-10" db="EMBL/GenBank/DDBJ databases">
        <authorList>
            <person name="Varghese N."/>
            <person name="Submissions S."/>
        </authorList>
    </citation>
    <scope>NUCLEOTIDE SEQUENCE [LARGE SCALE GENOMIC DNA]</scope>
    <source>
        <strain evidence="4">DSM 44993</strain>
    </source>
</reference>
<dbReference type="InterPro" id="IPR002469">
    <property type="entry name" value="Peptidase_S9B_N"/>
</dbReference>
<dbReference type="GO" id="GO:0006508">
    <property type="term" value="P:proteolysis"/>
    <property type="evidence" value="ECO:0007669"/>
    <property type="project" value="InterPro"/>
</dbReference>
<dbReference type="InterPro" id="IPR001375">
    <property type="entry name" value="Peptidase_S9_cat"/>
</dbReference>
<dbReference type="RefSeq" id="WP_091613648.1">
    <property type="nucleotide sequence ID" value="NZ_FOEF01000002.1"/>
</dbReference>
<name>A0A1H8SUN7_9PSEU</name>
<feature type="domain" description="Dipeptidylpeptidase IV N-terminal" evidence="2">
    <location>
        <begin position="90"/>
        <end position="349"/>
    </location>
</feature>
<dbReference type="InterPro" id="IPR029058">
    <property type="entry name" value="AB_hydrolase_fold"/>
</dbReference>
<sequence length="696" mass="74109">MTSLPEQLARTRRFTLGAPDRFRPVQGGSVVLFLRSRGGEDPLDCLWALDLDSGTERLLADPARLSETTSAGIGAYETGGALVAFAHGGSLWTVDVGGGSPRRLPVEGPVTHPRPDPGGTRVAYVRDGVLRVVEADGTGDRAILVPGSPGVSYGVGEHTDDGHWWSPDGSRLLVARVDAAAVALWHTTDPTRPDRPARAFRYAAVGQANADVALWIAGLEGERIEVRWDRDAFEYLVDAAWTAHGPTALVQSRDQQTVRFLGIDPAGGATTVLHERRDAGWVQIVPGLPARTDGGAVVAHVDDPGTRRLTVDGVAVTPPGLQLRAVLDVDGGDVLFTASDEPTETHLWRWRAADGLRRISTGPGVHSGVRRGGTLVQVALGPDSPGGRVTVVRDGKPTVPVRSLVARPVLDVHATQLVLGPRALRAALHLPSWHRPGERLPVLVDPYGGAARQRVTAGLDWRSLTAQWFAEQGFAVLVADGAGTPGRGPAWEREAYGDLLGPVLEDQVSALHEAARRFPELDLDRVGIRGWSFGGSLATFAVLRRPDVFHAAVAGAGVTDQLLYNARWRERFLGHPADFPERYEALSLVRTAPSLTRPLLLIHGLADDNVHPANTVRLSAALLSAGRPHEVLLLPGAGHQVMGSPFTVGVLERQLGFLRRHLIGPAPGGSPVAGGASVAGFGDIDRFAANPHIVWS</sequence>
<proteinExistence type="predicted"/>
<keyword evidence="4" id="KW-1185">Reference proteome</keyword>
<evidence type="ECO:0000259" key="1">
    <source>
        <dbReference type="Pfam" id="PF00326"/>
    </source>
</evidence>
<dbReference type="PANTHER" id="PTHR11731:SF193">
    <property type="entry name" value="DIPEPTIDYL PEPTIDASE 9"/>
    <property type="match status" value="1"/>
</dbReference>
<dbReference type="Pfam" id="PF00326">
    <property type="entry name" value="Peptidase_S9"/>
    <property type="match status" value="1"/>
</dbReference>
<evidence type="ECO:0000259" key="2">
    <source>
        <dbReference type="Pfam" id="PF00930"/>
    </source>
</evidence>
<dbReference type="InterPro" id="IPR050278">
    <property type="entry name" value="Serine_Prot_S9B/DPPIV"/>
</dbReference>
<dbReference type="Pfam" id="PF00930">
    <property type="entry name" value="DPPIV_N"/>
    <property type="match status" value="1"/>
</dbReference>
<dbReference type="EMBL" id="FOEF01000002">
    <property type="protein sequence ID" value="SEO82196.1"/>
    <property type="molecule type" value="Genomic_DNA"/>
</dbReference>
<organism evidence="3 4">
    <name type="scientific">Amycolatopsis saalfeldensis</name>
    <dbReference type="NCBI Taxonomy" id="394193"/>
    <lineage>
        <taxon>Bacteria</taxon>
        <taxon>Bacillati</taxon>
        <taxon>Actinomycetota</taxon>
        <taxon>Actinomycetes</taxon>
        <taxon>Pseudonocardiales</taxon>
        <taxon>Pseudonocardiaceae</taxon>
        <taxon>Amycolatopsis</taxon>
    </lineage>
</organism>
<dbReference type="PANTHER" id="PTHR11731">
    <property type="entry name" value="PROTEASE FAMILY S9B,C DIPEPTIDYL-PEPTIDASE IV-RELATED"/>
    <property type="match status" value="1"/>
</dbReference>
<dbReference type="GO" id="GO:0008239">
    <property type="term" value="F:dipeptidyl-peptidase activity"/>
    <property type="evidence" value="ECO:0007669"/>
    <property type="project" value="TreeGrafter"/>
</dbReference>
<evidence type="ECO:0000313" key="3">
    <source>
        <dbReference type="EMBL" id="SEO82196.1"/>
    </source>
</evidence>
<dbReference type="Gene3D" id="3.40.50.1820">
    <property type="entry name" value="alpha/beta hydrolase"/>
    <property type="match status" value="1"/>
</dbReference>
<dbReference type="SUPFAM" id="SSF53474">
    <property type="entry name" value="alpha/beta-Hydrolases"/>
    <property type="match status" value="1"/>
</dbReference>
<dbReference type="OrthoDB" id="9812921at2"/>